<evidence type="ECO:0000256" key="1">
    <source>
        <dbReference type="ARBA" id="ARBA00023172"/>
    </source>
</evidence>
<evidence type="ECO:0000313" key="3">
    <source>
        <dbReference type="EMBL" id="HJF33266.1"/>
    </source>
</evidence>
<name>A0A921KF03_SPOPS</name>
<dbReference type="InterPro" id="IPR011010">
    <property type="entry name" value="DNA_brk_join_enz"/>
</dbReference>
<dbReference type="GO" id="GO:0015074">
    <property type="term" value="P:DNA integration"/>
    <property type="evidence" value="ECO:0007669"/>
    <property type="project" value="InterPro"/>
</dbReference>
<dbReference type="Gene3D" id="1.10.443.10">
    <property type="entry name" value="Intergrase catalytic core"/>
    <property type="match status" value="1"/>
</dbReference>
<dbReference type="EMBL" id="DYWT01000250">
    <property type="protein sequence ID" value="HJF33266.1"/>
    <property type="molecule type" value="Genomic_DNA"/>
</dbReference>
<organism evidence="3 4">
    <name type="scientific">Sporosarcina psychrophila</name>
    <name type="common">Bacillus psychrophilus</name>
    <dbReference type="NCBI Taxonomy" id="1476"/>
    <lineage>
        <taxon>Bacteria</taxon>
        <taxon>Bacillati</taxon>
        <taxon>Bacillota</taxon>
        <taxon>Bacilli</taxon>
        <taxon>Bacillales</taxon>
        <taxon>Caryophanaceae</taxon>
        <taxon>Sporosarcina</taxon>
    </lineage>
</organism>
<sequence length="104" mass="11789">NFVFCRDNGYPFAPKNIGVRMARLVGKTSIKKNATPHIFRHTHISMLTEAGVELPTIMARVGHEDIETTMKVYTHVTNKMKKDASVKINDLYGNILQNINFKLS</sequence>
<feature type="non-terminal residue" evidence="3">
    <location>
        <position position="1"/>
    </location>
</feature>
<reference evidence="3" key="1">
    <citation type="journal article" date="2021" name="PeerJ">
        <title>Extensive microbial diversity within the chicken gut microbiome revealed by metagenomics and culture.</title>
        <authorList>
            <person name="Gilroy R."/>
            <person name="Ravi A."/>
            <person name="Getino M."/>
            <person name="Pursley I."/>
            <person name="Horton D.L."/>
            <person name="Alikhan N.F."/>
            <person name="Baker D."/>
            <person name="Gharbi K."/>
            <person name="Hall N."/>
            <person name="Watson M."/>
            <person name="Adriaenssens E.M."/>
            <person name="Foster-Nyarko E."/>
            <person name="Jarju S."/>
            <person name="Secka A."/>
            <person name="Antonio M."/>
            <person name="Oren A."/>
            <person name="Chaudhuri R.R."/>
            <person name="La Ragione R."/>
            <person name="Hildebrand F."/>
            <person name="Pallen M.J."/>
        </authorList>
    </citation>
    <scope>NUCLEOTIDE SEQUENCE</scope>
    <source>
        <strain evidence="3">CHK171-7178</strain>
    </source>
</reference>
<dbReference type="GO" id="GO:0003677">
    <property type="term" value="F:DNA binding"/>
    <property type="evidence" value="ECO:0007669"/>
    <property type="project" value="InterPro"/>
</dbReference>
<protein>
    <submittedName>
        <fullName evidence="3">Tyrosine-type recombinase/integrase</fullName>
    </submittedName>
</protein>
<proteinExistence type="predicted"/>
<keyword evidence="1" id="KW-0233">DNA recombination</keyword>
<dbReference type="GO" id="GO:0006310">
    <property type="term" value="P:DNA recombination"/>
    <property type="evidence" value="ECO:0007669"/>
    <property type="project" value="UniProtKB-KW"/>
</dbReference>
<dbReference type="InterPro" id="IPR002104">
    <property type="entry name" value="Integrase_catalytic"/>
</dbReference>
<feature type="domain" description="Tyr recombinase" evidence="2">
    <location>
        <begin position="1"/>
        <end position="86"/>
    </location>
</feature>
<reference evidence="3" key="2">
    <citation type="submission" date="2021-09" db="EMBL/GenBank/DDBJ databases">
        <authorList>
            <person name="Gilroy R."/>
        </authorList>
    </citation>
    <scope>NUCLEOTIDE SEQUENCE</scope>
    <source>
        <strain evidence="3">CHK171-7178</strain>
    </source>
</reference>
<evidence type="ECO:0000313" key="4">
    <source>
        <dbReference type="Proteomes" id="UP000698173"/>
    </source>
</evidence>
<dbReference type="Proteomes" id="UP000698173">
    <property type="component" value="Unassembled WGS sequence"/>
</dbReference>
<comment type="caution">
    <text evidence="3">The sequence shown here is derived from an EMBL/GenBank/DDBJ whole genome shotgun (WGS) entry which is preliminary data.</text>
</comment>
<dbReference type="InterPro" id="IPR013762">
    <property type="entry name" value="Integrase-like_cat_sf"/>
</dbReference>
<dbReference type="Pfam" id="PF00589">
    <property type="entry name" value="Phage_integrase"/>
    <property type="match status" value="1"/>
</dbReference>
<dbReference type="AlphaFoldDB" id="A0A921KF03"/>
<dbReference type="SUPFAM" id="SSF56349">
    <property type="entry name" value="DNA breaking-rejoining enzymes"/>
    <property type="match status" value="1"/>
</dbReference>
<evidence type="ECO:0000259" key="2">
    <source>
        <dbReference type="PROSITE" id="PS51898"/>
    </source>
</evidence>
<dbReference type="PROSITE" id="PS51898">
    <property type="entry name" value="TYR_RECOMBINASE"/>
    <property type="match status" value="1"/>
</dbReference>
<accession>A0A921KF03</accession>
<gene>
    <name evidence="3" type="ORF">K8V56_16005</name>
</gene>